<keyword evidence="3" id="KW-1185">Reference proteome</keyword>
<protein>
    <submittedName>
        <fullName evidence="2">Uncharacterized protein</fullName>
    </submittedName>
</protein>
<organism evidence="2 3">
    <name type="scientific">Panicum miliaceum</name>
    <name type="common">Proso millet</name>
    <name type="synonym">Broomcorn millet</name>
    <dbReference type="NCBI Taxonomy" id="4540"/>
    <lineage>
        <taxon>Eukaryota</taxon>
        <taxon>Viridiplantae</taxon>
        <taxon>Streptophyta</taxon>
        <taxon>Embryophyta</taxon>
        <taxon>Tracheophyta</taxon>
        <taxon>Spermatophyta</taxon>
        <taxon>Magnoliopsida</taxon>
        <taxon>Liliopsida</taxon>
        <taxon>Poales</taxon>
        <taxon>Poaceae</taxon>
        <taxon>PACMAD clade</taxon>
        <taxon>Panicoideae</taxon>
        <taxon>Panicodae</taxon>
        <taxon>Paniceae</taxon>
        <taxon>Panicinae</taxon>
        <taxon>Panicum</taxon>
        <taxon>Panicum sect. Panicum</taxon>
    </lineage>
</organism>
<feature type="region of interest" description="Disordered" evidence="1">
    <location>
        <begin position="102"/>
        <end position="122"/>
    </location>
</feature>
<proteinExistence type="predicted"/>
<dbReference type="Proteomes" id="UP000275267">
    <property type="component" value="Unassembled WGS sequence"/>
</dbReference>
<comment type="caution">
    <text evidence="2">The sequence shown here is derived from an EMBL/GenBank/DDBJ whole genome shotgun (WGS) entry which is preliminary data.</text>
</comment>
<feature type="region of interest" description="Disordered" evidence="1">
    <location>
        <begin position="1"/>
        <end position="20"/>
    </location>
</feature>
<evidence type="ECO:0000313" key="3">
    <source>
        <dbReference type="Proteomes" id="UP000275267"/>
    </source>
</evidence>
<gene>
    <name evidence="2" type="ORF">C2845_PM02G39720</name>
</gene>
<dbReference type="AlphaFoldDB" id="A0A3L6SAT6"/>
<accession>A0A3L6SAT6</accession>
<feature type="compositionally biased region" description="Basic residues" evidence="1">
    <location>
        <begin position="111"/>
        <end position="122"/>
    </location>
</feature>
<dbReference type="OrthoDB" id="696117at2759"/>
<dbReference type="EMBL" id="PQIB02000005">
    <property type="protein sequence ID" value="RLN18125.1"/>
    <property type="molecule type" value="Genomic_DNA"/>
</dbReference>
<sequence>MGSGSRWRRSEDADSPRREEKRTWLKIIRLVWQAYNERGRAAATRAVTGEVVSSKPVSLAKVARVFTLFAASEASGLPAEAGALVLSAAEAAAELHVFRRNAGAGESSEMRRKKRKRSDTGV</sequence>
<feature type="compositionally biased region" description="Basic and acidic residues" evidence="1">
    <location>
        <begin position="8"/>
        <end position="20"/>
    </location>
</feature>
<name>A0A3L6SAT6_PANMI</name>
<evidence type="ECO:0000313" key="2">
    <source>
        <dbReference type="EMBL" id="RLN18125.1"/>
    </source>
</evidence>
<reference evidence="3" key="1">
    <citation type="journal article" date="2019" name="Nat. Commun.">
        <title>The genome of broomcorn millet.</title>
        <authorList>
            <person name="Zou C."/>
            <person name="Miki D."/>
            <person name="Li D."/>
            <person name="Tang Q."/>
            <person name="Xiao L."/>
            <person name="Rajput S."/>
            <person name="Deng P."/>
            <person name="Jia W."/>
            <person name="Huang R."/>
            <person name="Zhang M."/>
            <person name="Sun Y."/>
            <person name="Hu J."/>
            <person name="Fu X."/>
            <person name="Schnable P.S."/>
            <person name="Li F."/>
            <person name="Zhang H."/>
            <person name="Feng B."/>
            <person name="Zhu X."/>
            <person name="Liu R."/>
            <person name="Schnable J.C."/>
            <person name="Zhu J.-K."/>
            <person name="Zhang H."/>
        </authorList>
    </citation>
    <scope>NUCLEOTIDE SEQUENCE [LARGE SCALE GENOMIC DNA]</scope>
</reference>
<evidence type="ECO:0000256" key="1">
    <source>
        <dbReference type="SAM" id="MobiDB-lite"/>
    </source>
</evidence>